<sequence length="169" mass="19335">SCLKYSTLSIIPSVWLILIKLLSHPLLKIKHSCIYAQKSECRKCLKETEEACVAYWIVSKSNVLTDAPKERQQKVYAKLRVCHRDVKRFSSSQTKSGKSDMTSTERLLRRAADTACTIRHSNADLISMRNYTENEEANGLLLAYAEAFSKLQSLKDKYSSHFRTLNTQI</sequence>
<protein>
    <submittedName>
        <fullName evidence="1">Uncharacterized protein</fullName>
    </submittedName>
</protein>
<name>A0A367IZI2_RHIAZ</name>
<comment type="caution">
    <text evidence="1">The sequence shown here is derived from an EMBL/GenBank/DDBJ whole genome shotgun (WGS) entry which is preliminary data.</text>
</comment>
<reference evidence="1 2" key="1">
    <citation type="journal article" date="2018" name="G3 (Bethesda)">
        <title>Phylogenetic and Phylogenomic Definition of Rhizopus Species.</title>
        <authorList>
            <person name="Gryganskyi A.P."/>
            <person name="Golan J."/>
            <person name="Dolatabadi S."/>
            <person name="Mondo S."/>
            <person name="Robb S."/>
            <person name="Idnurm A."/>
            <person name="Muszewska A."/>
            <person name="Steczkiewicz K."/>
            <person name="Masonjones S."/>
            <person name="Liao H.L."/>
            <person name="Gajdeczka M.T."/>
            <person name="Anike F."/>
            <person name="Vuek A."/>
            <person name="Anishchenko I.M."/>
            <person name="Voigt K."/>
            <person name="de Hoog G.S."/>
            <person name="Smith M.E."/>
            <person name="Heitman J."/>
            <person name="Vilgalys R."/>
            <person name="Stajich J.E."/>
        </authorList>
    </citation>
    <scope>NUCLEOTIDE SEQUENCE [LARGE SCALE GENOMIC DNA]</scope>
    <source>
        <strain evidence="1 2">CBS 357.93</strain>
    </source>
</reference>
<evidence type="ECO:0000313" key="1">
    <source>
        <dbReference type="EMBL" id="RCH83097.1"/>
    </source>
</evidence>
<gene>
    <name evidence="1" type="ORF">CU097_001603</name>
</gene>
<accession>A0A367IZI2</accession>
<dbReference type="AlphaFoldDB" id="A0A367IZI2"/>
<dbReference type="Proteomes" id="UP000252139">
    <property type="component" value="Unassembled WGS sequence"/>
</dbReference>
<dbReference type="EMBL" id="PJQL01002775">
    <property type="protein sequence ID" value="RCH83097.1"/>
    <property type="molecule type" value="Genomic_DNA"/>
</dbReference>
<evidence type="ECO:0000313" key="2">
    <source>
        <dbReference type="Proteomes" id="UP000252139"/>
    </source>
</evidence>
<dbReference type="OrthoDB" id="2285471at2759"/>
<proteinExistence type="predicted"/>
<feature type="non-terminal residue" evidence="1">
    <location>
        <position position="1"/>
    </location>
</feature>
<keyword evidence="2" id="KW-1185">Reference proteome</keyword>
<organism evidence="1 2">
    <name type="scientific">Rhizopus azygosporus</name>
    <name type="common">Rhizopus microsporus var. azygosporus</name>
    <dbReference type="NCBI Taxonomy" id="86630"/>
    <lineage>
        <taxon>Eukaryota</taxon>
        <taxon>Fungi</taxon>
        <taxon>Fungi incertae sedis</taxon>
        <taxon>Mucoromycota</taxon>
        <taxon>Mucoromycotina</taxon>
        <taxon>Mucoromycetes</taxon>
        <taxon>Mucorales</taxon>
        <taxon>Mucorineae</taxon>
        <taxon>Rhizopodaceae</taxon>
        <taxon>Rhizopus</taxon>
    </lineage>
</organism>